<sequence>MELWTGLMTVLVSALRSRLPKALTGMDMDSREPDQDLSVLQEAAADVPQGELLVGSPLEPGELRLLRV</sequence>
<evidence type="ECO:0000313" key="2">
    <source>
        <dbReference type="Proteomes" id="UP000314294"/>
    </source>
</evidence>
<dbReference type="AlphaFoldDB" id="A0A4Z2EU13"/>
<organism evidence="1 2">
    <name type="scientific">Liparis tanakae</name>
    <name type="common">Tanaka's snailfish</name>
    <dbReference type="NCBI Taxonomy" id="230148"/>
    <lineage>
        <taxon>Eukaryota</taxon>
        <taxon>Metazoa</taxon>
        <taxon>Chordata</taxon>
        <taxon>Craniata</taxon>
        <taxon>Vertebrata</taxon>
        <taxon>Euteleostomi</taxon>
        <taxon>Actinopterygii</taxon>
        <taxon>Neopterygii</taxon>
        <taxon>Teleostei</taxon>
        <taxon>Neoteleostei</taxon>
        <taxon>Acanthomorphata</taxon>
        <taxon>Eupercaria</taxon>
        <taxon>Perciformes</taxon>
        <taxon>Cottioidei</taxon>
        <taxon>Cottales</taxon>
        <taxon>Liparidae</taxon>
        <taxon>Liparis</taxon>
    </lineage>
</organism>
<reference evidence="1 2" key="1">
    <citation type="submission" date="2019-03" db="EMBL/GenBank/DDBJ databases">
        <title>First draft genome of Liparis tanakae, snailfish: a comprehensive survey of snailfish specific genes.</title>
        <authorList>
            <person name="Kim W."/>
            <person name="Song I."/>
            <person name="Jeong J.-H."/>
            <person name="Kim D."/>
            <person name="Kim S."/>
            <person name="Ryu S."/>
            <person name="Song J.Y."/>
            <person name="Lee S.K."/>
        </authorList>
    </citation>
    <scope>NUCLEOTIDE SEQUENCE [LARGE SCALE GENOMIC DNA]</scope>
    <source>
        <tissue evidence="1">Muscle</tissue>
    </source>
</reference>
<proteinExistence type="predicted"/>
<accession>A0A4Z2EU13</accession>
<comment type="caution">
    <text evidence="1">The sequence shown here is derived from an EMBL/GenBank/DDBJ whole genome shotgun (WGS) entry which is preliminary data.</text>
</comment>
<dbReference type="Proteomes" id="UP000314294">
    <property type="component" value="Unassembled WGS sequence"/>
</dbReference>
<protein>
    <submittedName>
        <fullName evidence="1">Uncharacterized protein</fullName>
    </submittedName>
</protein>
<name>A0A4Z2EU13_9TELE</name>
<dbReference type="EMBL" id="SRLO01002714">
    <property type="protein sequence ID" value="TNN32406.1"/>
    <property type="molecule type" value="Genomic_DNA"/>
</dbReference>
<keyword evidence="2" id="KW-1185">Reference proteome</keyword>
<evidence type="ECO:0000313" key="1">
    <source>
        <dbReference type="EMBL" id="TNN32406.1"/>
    </source>
</evidence>
<gene>
    <name evidence="1" type="ORF">EYF80_057435</name>
</gene>